<name>A0ABY4Y5D5_9GAMM</name>
<organism evidence="2 3">
    <name type="scientific">Legionella lytica</name>
    <dbReference type="NCBI Taxonomy" id="96232"/>
    <lineage>
        <taxon>Bacteria</taxon>
        <taxon>Pseudomonadati</taxon>
        <taxon>Pseudomonadota</taxon>
        <taxon>Gammaproteobacteria</taxon>
        <taxon>Legionellales</taxon>
        <taxon>Legionellaceae</taxon>
        <taxon>Legionella</taxon>
    </lineage>
</organism>
<dbReference type="RefSeq" id="WP_252579040.1">
    <property type="nucleotide sequence ID" value="NZ_CP071527.1"/>
</dbReference>
<dbReference type="Proteomes" id="UP001057474">
    <property type="component" value="Chromosome"/>
</dbReference>
<gene>
    <name evidence="2" type="ORF">J2N86_08900</name>
</gene>
<dbReference type="EMBL" id="CP071527">
    <property type="protein sequence ID" value="USQ12825.1"/>
    <property type="molecule type" value="Genomic_DNA"/>
</dbReference>
<accession>A0ABY4Y5D5</accession>
<proteinExistence type="predicted"/>
<reference evidence="2" key="1">
    <citation type="submission" date="2021-03" db="EMBL/GenBank/DDBJ databases">
        <title>Legionella lytica PCM 2298.</title>
        <authorList>
            <person name="Koper P."/>
        </authorList>
    </citation>
    <scope>NUCLEOTIDE SEQUENCE</scope>
    <source>
        <strain evidence="2">PCM 2298</strain>
    </source>
</reference>
<evidence type="ECO:0000313" key="2">
    <source>
        <dbReference type="EMBL" id="USQ12825.1"/>
    </source>
</evidence>
<sequence>MRFTLQAKLHETFSQLLMDLDTITQWSENGLLFAAKLCQCTGAPVWPKELINQVMGASVGGSARLRVGAANDVGATYERLQQMRVQESSLDNESESDDNVDFHAGTLRSF</sequence>
<protein>
    <submittedName>
        <fullName evidence="2">Uncharacterized protein</fullName>
    </submittedName>
</protein>
<feature type="region of interest" description="Disordered" evidence="1">
    <location>
        <begin position="86"/>
        <end position="110"/>
    </location>
</feature>
<keyword evidence="3" id="KW-1185">Reference proteome</keyword>
<feature type="compositionally biased region" description="Acidic residues" evidence="1">
    <location>
        <begin position="90"/>
        <end position="99"/>
    </location>
</feature>
<evidence type="ECO:0000313" key="3">
    <source>
        <dbReference type="Proteomes" id="UP001057474"/>
    </source>
</evidence>
<evidence type="ECO:0000256" key="1">
    <source>
        <dbReference type="SAM" id="MobiDB-lite"/>
    </source>
</evidence>